<keyword evidence="2" id="KW-1185">Reference proteome</keyword>
<protein>
    <submittedName>
        <fullName evidence="1">Uncharacterized protein</fullName>
    </submittedName>
</protein>
<comment type="caution">
    <text evidence="1">The sequence shown here is derived from an EMBL/GenBank/DDBJ whole genome shotgun (WGS) entry which is preliminary data.</text>
</comment>
<dbReference type="EMBL" id="PTJD01000010">
    <property type="protein sequence ID" value="PPK93527.1"/>
    <property type="molecule type" value="Genomic_DNA"/>
</dbReference>
<dbReference type="AlphaFoldDB" id="A0A2S6IH53"/>
<organism evidence="1 2">
    <name type="scientific">Kineococcus xinjiangensis</name>
    <dbReference type="NCBI Taxonomy" id="512762"/>
    <lineage>
        <taxon>Bacteria</taxon>
        <taxon>Bacillati</taxon>
        <taxon>Actinomycetota</taxon>
        <taxon>Actinomycetes</taxon>
        <taxon>Kineosporiales</taxon>
        <taxon>Kineosporiaceae</taxon>
        <taxon>Kineococcus</taxon>
    </lineage>
</organism>
<dbReference type="Proteomes" id="UP000239485">
    <property type="component" value="Unassembled WGS sequence"/>
</dbReference>
<dbReference type="RefSeq" id="WP_104433817.1">
    <property type="nucleotide sequence ID" value="NZ_PTJD01000010.1"/>
</dbReference>
<evidence type="ECO:0000313" key="1">
    <source>
        <dbReference type="EMBL" id="PPK93527.1"/>
    </source>
</evidence>
<gene>
    <name evidence="1" type="ORF">CLV92_110155</name>
</gene>
<name>A0A2S6IH53_9ACTN</name>
<reference evidence="1 2" key="1">
    <citation type="submission" date="2018-02" db="EMBL/GenBank/DDBJ databases">
        <title>Genomic Encyclopedia of Archaeal and Bacterial Type Strains, Phase II (KMG-II): from individual species to whole genera.</title>
        <authorList>
            <person name="Goeker M."/>
        </authorList>
    </citation>
    <scope>NUCLEOTIDE SEQUENCE [LARGE SCALE GENOMIC DNA]</scope>
    <source>
        <strain evidence="1 2">DSM 22857</strain>
    </source>
</reference>
<evidence type="ECO:0000313" key="2">
    <source>
        <dbReference type="Proteomes" id="UP000239485"/>
    </source>
</evidence>
<proteinExistence type="predicted"/>
<accession>A0A2S6IH53</accession>
<sequence>MSVTTATRTARSVPVLGSLRGHIARRAAHRELQRSLAVYASYAGQSELAAVLDRSTPEDAAEIRAVLHRMGIAA</sequence>